<proteinExistence type="predicted"/>
<reference evidence="1 2" key="1">
    <citation type="journal article" date="2019" name="Nat. Ecol. Evol.">
        <title>Megaphylogeny resolves global patterns of mushroom evolution.</title>
        <authorList>
            <person name="Varga T."/>
            <person name="Krizsan K."/>
            <person name="Foldi C."/>
            <person name="Dima B."/>
            <person name="Sanchez-Garcia M."/>
            <person name="Sanchez-Ramirez S."/>
            <person name="Szollosi G.J."/>
            <person name="Szarkandi J.G."/>
            <person name="Papp V."/>
            <person name="Albert L."/>
            <person name="Andreopoulos W."/>
            <person name="Angelini C."/>
            <person name="Antonin V."/>
            <person name="Barry K.W."/>
            <person name="Bougher N.L."/>
            <person name="Buchanan P."/>
            <person name="Buyck B."/>
            <person name="Bense V."/>
            <person name="Catcheside P."/>
            <person name="Chovatia M."/>
            <person name="Cooper J."/>
            <person name="Damon W."/>
            <person name="Desjardin D."/>
            <person name="Finy P."/>
            <person name="Geml J."/>
            <person name="Haridas S."/>
            <person name="Hughes K."/>
            <person name="Justo A."/>
            <person name="Karasinski D."/>
            <person name="Kautmanova I."/>
            <person name="Kiss B."/>
            <person name="Kocsube S."/>
            <person name="Kotiranta H."/>
            <person name="LaButti K.M."/>
            <person name="Lechner B.E."/>
            <person name="Liimatainen K."/>
            <person name="Lipzen A."/>
            <person name="Lukacs Z."/>
            <person name="Mihaltcheva S."/>
            <person name="Morgado L.N."/>
            <person name="Niskanen T."/>
            <person name="Noordeloos M.E."/>
            <person name="Ohm R.A."/>
            <person name="Ortiz-Santana B."/>
            <person name="Ovrebo C."/>
            <person name="Racz N."/>
            <person name="Riley R."/>
            <person name="Savchenko A."/>
            <person name="Shiryaev A."/>
            <person name="Soop K."/>
            <person name="Spirin V."/>
            <person name="Szebenyi C."/>
            <person name="Tomsovsky M."/>
            <person name="Tulloss R.E."/>
            <person name="Uehling J."/>
            <person name="Grigoriev I.V."/>
            <person name="Vagvolgyi C."/>
            <person name="Papp T."/>
            <person name="Martin F.M."/>
            <person name="Miettinen O."/>
            <person name="Hibbett D.S."/>
            <person name="Nagy L.G."/>
        </authorList>
    </citation>
    <scope>NUCLEOTIDE SEQUENCE [LARGE SCALE GENOMIC DNA]</scope>
    <source>
        <strain evidence="1 2">NL-1719</strain>
    </source>
</reference>
<organism evidence="1 2">
    <name type="scientific">Pluteus cervinus</name>
    <dbReference type="NCBI Taxonomy" id="181527"/>
    <lineage>
        <taxon>Eukaryota</taxon>
        <taxon>Fungi</taxon>
        <taxon>Dikarya</taxon>
        <taxon>Basidiomycota</taxon>
        <taxon>Agaricomycotina</taxon>
        <taxon>Agaricomycetes</taxon>
        <taxon>Agaricomycetidae</taxon>
        <taxon>Agaricales</taxon>
        <taxon>Pluteineae</taxon>
        <taxon>Pluteaceae</taxon>
        <taxon>Pluteus</taxon>
    </lineage>
</organism>
<accession>A0ACD3AJR1</accession>
<dbReference type="EMBL" id="ML208436">
    <property type="protein sequence ID" value="TFK65449.1"/>
    <property type="molecule type" value="Genomic_DNA"/>
</dbReference>
<evidence type="ECO:0000313" key="1">
    <source>
        <dbReference type="EMBL" id="TFK65449.1"/>
    </source>
</evidence>
<dbReference type="Proteomes" id="UP000308600">
    <property type="component" value="Unassembled WGS sequence"/>
</dbReference>
<gene>
    <name evidence="1" type="ORF">BDN72DRAFT_900677</name>
</gene>
<name>A0ACD3AJR1_9AGAR</name>
<sequence>MSFALANTEIINFSVQPSNMKITHFTNESIVLAHDQARVQHTISTIAPDSPCINASDDEGCLKDLWIILNFDHDNWREYGKFTLRLSYAASTPADISLTVTDVPRPAWLLEAAEVEDNEPTYQMYARIRAVNNSIFTPGVTIPAEALTGEIPFILVLEPLYFGFLPASINGCIQFLFPIVFCVSLAIPRIIAFFRDAVADARKDRETPPPAPTPPPSKSRFKRE</sequence>
<protein>
    <submittedName>
        <fullName evidence="1">Uncharacterized protein</fullName>
    </submittedName>
</protein>
<keyword evidence="2" id="KW-1185">Reference proteome</keyword>
<evidence type="ECO:0000313" key="2">
    <source>
        <dbReference type="Proteomes" id="UP000308600"/>
    </source>
</evidence>